<evidence type="ECO:0000313" key="3">
    <source>
        <dbReference type="Proteomes" id="UP000466632"/>
    </source>
</evidence>
<dbReference type="AlphaFoldDB" id="A0A7I7NUY2"/>
<dbReference type="KEGG" id="mseo:MSEO_01510"/>
<evidence type="ECO:0000313" key="2">
    <source>
        <dbReference type="EMBL" id="BBX99651.1"/>
    </source>
</evidence>
<evidence type="ECO:0000256" key="1">
    <source>
        <dbReference type="SAM" id="MobiDB-lite"/>
    </source>
</evidence>
<sequence length="61" mass="6298">MADAPSVIGTAGGLTAVGQPRAEHGQSPFGFFGEALVTPFERAGTHPLVASITTSDYPPQW</sequence>
<organism evidence="2 3">
    <name type="scientific">Mycobacterium seoulense</name>
    <dbReference type="NCBI Taxonomy" id="386911"/>
    <lineage>
        <taxon>Bacteria</taxon>
        <taxon>Bacillati</taxon>
        <taxon>Actinomycetota</taxon>
        <taxon>Actinomycetes</taxon>
        <taxon>Mycobacteriales</taxon>
        <taxon>Mycobacteriaceae</taxon>
        <taxon>Mycobacterium</taxon>
    </lineage>
</organism>
<feature type="region of interest" description="Disordered" evidence="1">
    <location>
        <begin position="1"/>
        <end position="25"/>
    </location>
</feature>
<keyword evidence="3" id="KW-1185">Reference proteome</keyword>
<name>A0A7I7NUY2_9MYCO</name>
<dbReference type="Proteomes" id="UP000466632">
    <property type="component" value="Chromosome"/>
</dbReference>
<proteinExistence type="predicted"/>
<reference evidence="2 3" key="1">
    <citation type="journal article" date="2019" name="Emerg. Microbes Infect.">
        <title>Comprehensive subspecies identification of 175 nontuberculous mycobacteria species based on 7547 genomic profiles.</title>
        <authorList>
            <person name="Matsumoto Y."/>
            <person name="Kinjo T."/>
            <person name="Motooka D."/>
            <person name="Nabeya D."/>
            <person name="Jung N."/>
            <person name="Uechi K."/>
            <person name="Horii T."/>
            <person name="Iida T."/>
            <person name="Fujita J."/>
            <person name="Nakamura S."/>
        </authorList>
    </citation>
    <scope>NUCLEOTIDE SEQUENCE [LARGE SCALE GENOMIC DNA]</scope>
    <source>
        <strain evidence="2 3">JCM 16018</strain>
    </source>
</reference>
<protein>
    <submittedName>
        <fullName evidence="2">Uncharacterized protein</fullName>
    </submittedName>
</protein>
<accession>A0A7I7NUY2</accession>
<gene>
    <name evidence="2" type="ORF">MSEO_01510</name>
</gene>
<dbReference type="EMBL" id="AP022582">
    <property type="protein sequence ID" value="BBX99651.1"/>
    <property type="molecule type" value="Genomic_DNA"/>
</dbReference>